<organism evidence="13 14">
    <name type="scientific">Marssonina brunnea f. sp. multigermtubi (strain MB_m1)</name>
    <name type="common">Marssonina leaf spot fungus</name>
    <dbReference type="NCBI Taxonomy" id="1072389"/>
    <lineage>
        <taxon>Eukaryota</taxon>
        <taxon>Fungi</taxon>
        <taxon>Dikarya</taxon>
        <taxon>Ascomycota</taxon>
        <taxon>Pezizomycotina</taxon>
        <taxon>Leotiomycetes</taxon>
        <taxon>Helotiales</taxon>
        <taxon>Drepanopezizaceae</taxon>
        <taxon>Drepanopeziza</taxon>
    </lineage>
</organism>
<comment type="catalytic activity">
    <reaction evidence="11">
        <text>a phosphate monoester + H2O = an alcohol + phosphate</text>
        <dbReference type="Rhea" id="RHEA:15017"/>
        <dbReference type="ChEBI" id="CHEBI:15377"/>
        <dbReference type="ChEBI" id="CHEBI:30879"/>
        <dbReference type="ChEBI" id="CHEBI:43474"/>
        <dbReference type="ChEBI" id="CHEBI:67140"/>
        <dbReference type="EC" id="3.1.3.1"/>
    </reaction>
</comment>
<feature type="binding site" evidence="9">
    <location>
        <position position="286"/>
    </location>
    <ligand>
        <name>Mg(2+)</name>
        <dbReference type="ChEBI" id="CHEBI:18420"/>
    </ligand>
</feature>
<evidence type="ECO:0000256" key="11">
    <source>
        <dbReference type="RuleBase" id="RU003947"/>
    </source>
</evidence>
<feature type="binding site" evidence="9">
    <location>
        <position position="40"/>
    </location>
    <ligand>
        <name>Mg(2+)</name>
        <dbReference type="ChEBI" id="CHEBI:18420"/>
    </ligand>
</feature>
<protein>
    <recommendedName>
        <fullName evidence="2 11">Alkaline phosphatase</fullName>
        <ecNumber evidence="2 11">3.1.3.1</ecNumber>
    </recommendedName>
</protein>
<feature type="signal peptide" evidence="12">
    <location>
        <begin position="1"/>
        <end position="18"/>
    </location>
</feature>
<evidence type="ECO:0000256" key="10">
    <source>
        <dbReference type="RuleBase" id="RU003946"/>
    </source>
</evidence>
<gene>
    <name evidence="13" type="ORF">MBM_08920</name>
</gene>
<feature type="binding site" evidence="9">
    <location>
        <position position="334"/>
    </location>
    <ligand>
        <name>Zn(2+)</name>
        <dbReference type="ChEBI" id="CHEBI:29105"/>
        <label>2</label>
    </ligand>
</feature>
<dbReference type="EMBL" id="JH921453">
    <property type="protein sequence ID" value="EKD12966.1"/>
    <property type="molecule type" value="Genomic_DNA"/>
</dbReference>
<evidence type="ECO:0000313" key="13">
    <source>
        <dbReference type="EMBL" id="EKD12966.1"/>
    </source>
</evidence>
<dbReference type="Pfam" id="PF00245">
    <property type="entry name" value="Alk_phosphatase"/>
    <property type="match status" value="1"/>
</dbReference>
<feature type="binding site" evidence="9">
    <location>
        <position position="291"/>
    </location>
    <ligand>
        <name>Zn(2+)</name>
        <dbReference type="ChEBI" id="CHEBI:29105"/>
        <label>2</label>
    </ligand>
</feature>
<feature type="active site" description="Phosphoserine intermediate" evidence="8">
    <location>
        <position position="93"/>
    </location>
</feature>
<evidence type="ECO:0000256" key="6">
    <source>
        <dbReference type="ARBA" id="ARBA00022833"/>
    </source>
</evidence>
<dbReference type="PRINTS" id="PR00113">
    <property type="entry name" value="ALKPHPHTASE"/>
</dbReference>
<evidence type="ECO:0000256" key="9">
    <source>
        <dbReference type="PIRSR" id="PIRSR601952-2"/>
    </source>
</evidence>
<feature type="binding site" evidence="9">
    <location>
        <position position="144"/>
    </location>
    <ligand>
        <name>Mg(2+)</name>
        <dbReference type="ChEBI" id="CHEBI:18420"/>
    </ligand>
</feature>
<feature type="binding site" evidence="9">
    <location>
        <position position="295"/>
    </location>
    <ligand>
        <name>Zn(2+)</name>
        <dbReference type="ChEBI" id="CHEBI:29105"/>
        <label>2</label>
    </ligand>
</feature>
<dbReference type="Proteomes" id="UP000006753">
    <property type="component" value="Unassembled WGS sequence"/>
</dbReference>
<name>K1WJC5_MARBU</name>
<comment type="cofactor">
    <cofactor evidence="9">
        <name>Mg(2+)</name>
        <dbReference type="ChEBI" id="CHEBI:18420"/>
    </cofactor>
    <text evidence="9">Binds 1 Mg(2+) ion.</text>
</comment>
<dbReference type="GO" id="GO:0000329">
    <property type="term" value="C:fungal-type vacuole membrane"/>
    <property type="evidence" value="ECO:0007669"/>
    <property type="project" value="TreeGrafter"/>
</dbReference>
<dbReference type="InParanoid" id="K1WJC5"/>
<dbReference type="PANTHER" id="PTHR11596:SF5">
    <property type="entry name" value="ALKALINE PHOSPHATASE"/>
    <property type="match status" value="1"/>
</dbReference>
<dbReference type="InterPro" id="IPR042085">
    <property type="entry name" value="Ap_crown"/>
</dbReference>
<accession>K1WJC5</accession>
<evidence type="ECO:0000256" key="2">
    <source>
        <dbReference type="ARBA" id="ARBA00012647"/>
    </source>
</evidence>
<keyword evidence="4 9" id="KW-0479">Metal-binding</keyword>
<dbReference type="KEGG" id="mbe:MBM_08920"/>
<dbReference type="SUPFAM" id="SSF53649">
    <property type="entry name" value="Alkaline phosphatase-like"/>
    <property type="match status" value="1"/>
</dbReference>
<dbReference type="EC" id="3.1.3.1" evidence="2 11"/>
<evidence type="ECO:0000256" key="12">
    <source>
        <dbReference type="SAM" id="SignalP"/>
    </source>
</evidence>
<dbReference type="eggNOG" id="KOG4126">
    <property type="taxonomic scope" value="Eukaryota"/>
</dbReference>
<keyword evidence="5 11" id="KW-0378">Hydrolase</keyword>
<feature type="binding site" evidence="9">
    <location>
        <position position="333"/>
    </location>
    <ligand>
        <name>Zn(2+)</name>
        <dbReference type="ChEBI" id="CHEBI:29105"/>
        <label>2</label>
    </ligand>
</feature>
<comment type="cofactor">
    <cofactor evidence="9">
        <name>Zn(2+)</name>
        <dbReference type="ChEBI" id="CHEBI:29105"/>
    </cofactor>
    <text evidence="9">Binds 2 Zn(2+) ions.</text>
</comment>
<feature type="binding site" evidence="9">
    <location>
        <position position="40"/>
    </location>
    <ligand>
        <name>Zn(2+)</name>
        <dbReference type="ChEBI" id="CHEBI:29105"/>
        <label>2</label>
    </ligand>
</feature>
<reference evidence="13 14" key="1">
    <citation type="journal article" date="2012" name="BMC Genomics">
        <title>Sequencing the genome of Marssonina brunnea reveals fungus-poplar co-evolution.</title>
        <authorList>
            <person name="Zhu S."/>
            <person name="Cao Y.-Z."/>
            <person name="Jiang C."/>
            <person name="Tan B.-Y."/>
            <person name="Wang Z."/>
            <person name="Feng S."/>
            <person name="Zhang L."/>
            <person name="Su X.-H."/>
            <person name="Brejova B."/>
            <person name="Vinar T."/>
            <person name="Xu M."/>
            <person name="Wang M.-X."/>
            <person name="Zhang S.-G."/>
            <person name="Huang M.-R."/>
            <person name="Wu R."/>
            <person name="Zhou Y."/>
        </authorList>
    </citation>
    <scope>NUCLEOTIDE SEQUENCE [LARGE SCALE GENOMIC DNA]</scope>
    <source>
        <strain evidence="13 14">MB_m1</strain>
    </source>
</reference>
<evidence type="ECO:0000256" key="3">
    <source>
        <dbReference type="ARBA" id="ARBA00022553"/>
    </source>
</evidence>
<dbReference type="OMA" id="GDCQAMA"/>
<dbReference type="GO" id="GO:0046872">
    <property type="term" value="F:metal ion binding"/>
    <property type="evidence" value="ECO:0007669"/>
    <property type="project" value="UniProtKB-KW"/>
</dbReference>
<dbReference type="Gene3D" id="3.40.720.10">
    <property type="entry name" value="Alkaline Phosphatase, subunit A"/>
    <property type="match status" value="1"/>
</dbReference>
<keyword evidence="3" id="KW-0597">Phosphoprotein</keyword>
<dbReference type="GeneID" id="18764855"/>
<keyword evidence="14" id="KW-1185">Reference proteome</keyword>
<evidence type="ECO:0000256" key="1">
    <source>
        <dbReference type="ARBA" id="ARBA00005984"/>
    </source>
</evidence>
<dbReference type="AlphaFoldDB" id="K1WJC5"/>
<evidence type="ECO:0000256" key="8">
    <source>
        <dbReference type="PIRSR" id="PIRSR601952-1"/>
    </source>
</evidence>
<dbReference type="STRING" id="1072389.K1WJC5"/>
<dbReference type="InterPro" id="IPR017850">
    <property type="entry name" value="Alkaline_phosphatase_core_sf"/>
</dbReference>
<dbReference type="SMART" id="SM00098">
    <property type="entry name" value="alkPPc"/>
    <property type="match status" value="1"/>
</dbReference>
<dbReference type="RefSeq" id="XP_007296809.1">
    <property type="nucleotide sequence ID" value="XM_007296747.1"/>
</dbReference>
<feature type="binding site" evidence="9">
    <location>
        <position position="146"/>
    </location>
    <ligand>
        <name>Mg(2+)</name>
        <dbReference type="ChEBI" id="CHEBI:18420"/>
    </ligand>
</feature>
<sequence>MRVSVLTPLSVLASASYAQSTGPGDWQDALARNFIYIVPDGFGVASQTMARDYVSLLRNGEDITRPVTSQLAADQMVLGSVRTQASDDLITDSAASATAFSAGIKTYNAAIGVDVAREPVGSILEAAKLDGFKTGLVATSRITHATPACYAAHVEHRDLEAKIAEHQIGYSHPLGSVVDILLGGGRCYYVPKDSTGSCRDDDINLLEFAEEKGFNVFTDRAGFDSLQGGEEATLPYLGLFALNHMAYEVDRVDSLEPSLLEMTQTALTSLENATKNSTRGYFIMIEASRIDHAGHNNDPVGHLHDTIQYNEVMEFVRRWVDARPDTQLMSAADHETGGLTLVGYNPLVLKAANSTSEFLNGEFTAYNGSDPASFLRTNIFPAYGISDPTDAEILTLTQLKGEETFNNELGKMLSTRAGIQWSTDGHSAADVTLYGHSEGQGQMILRQNMAGNWDNTQLPLYLEKQLRLNLAAATEALRANGTDWVGREAVKRRSLGHHDH</sequence>
<evidence type="ECO:0000313" key="14">
    <source>
        <dbReference type="Proteomes" id="UP000006753"/>
    </source>
</evidence>
<evidence type="ECO:0000256" key="7">
    <source>
        <dbReference type="ARBA" id="ARBA00022842"/>
    </source>
</evidence>
<dbReference type="OrthoDB" id="7392499at2759"/>
<dbReference type="PANTHER" id="PTHR11596">
    <property type="entry name" value="ALKALINE PHOSPHATASE"/>
    <property type="match status" value="1"/>
</dbReference>
<keyword evidence="12" id="KW-0732">Signal</keyword>
<dbReference type="InterPro" id="IPR018299">
    <property type="entry name" value="Alkaline_phosphatase_AS"/>
</dbReference>
<proteinExistence type="inferred from homology"/>
<feature type="binding site" evidence="9">
    <location>
        <position position="426"/>
    </location>
    <ligand>
        <name>Zn(2+)</name>
        <dbReference type="ChEBI" id="CHEBI:29105"/>
        <label>2</label>
    </ligand>
</feature>
<comment type="similarity">
    <text evidence="1 10">Belongs to the alkaline phosphatase family.</text>
</comment>
<feature type="chain" id="PRO_5003852968" description="Alkaline phosphatase" evidence="12">
    <location>
        <begin position="19"/>
        <end position="500"/>
    </location>
</feature>
<dbReference type="CDD" id="cd16012">
    <property type="entry name" value="ALP"/>
    <property type="match status" value="1"/>
</dbReference>
<dbReference type="PROSITE" id="PS00123">
    <property type="entry name" value="ALKALINE_PHOSPHATASE"/>
    <property type="match status" value="1"/>
</dbReference>
<dbReference type="HOGENOM" id="CLU_008539_6_0_1"/>
<evidence type="ECO:0000256" key="5">
    <source>
        <dbReference type="ARBA" id="ARBA00022801"/>
    </source>
</evidence>
<keyword evidence="6 9" id="KW-0862">Zinc</keyword>
<evidence type="ECO:0000256" key="4">
    <source>
        <dbReference type="ARBA" id="ARBA00022723"/>
    </source>
</evidence>
<dbReference type="Gene3D" id="1.10.1200.140">
    <property type="entry name" value="Alkaline phosphatase, crown domain"/>
    <property type="match status" value="1"/>
</dbReference>
<keyword evidence="7 9" id="KW-0460">Magnesium</keyword>
<dbReference type="GO" id="GO:0004035">
    <property type="term" value="F:alkaline phosphatase activity"/>
    <property type="evidence" value="ECO:0007669"/>
    <property type="project" value="UniProtKB-EC"/>
</dbReference>
<dbReference type="InterPro" id="IPR001952">
    <property type="entry name" value="Alkaline_phosphatase"/>
</dbReference>